<accession>A0A0H5CGG2</accession>
<name>A0A0H5CGG2_CYBJN</name>
<evidence type="ECO:0000259" key="16">
    <source>
        <dbReference type="PROSITE" id="PS50280"/>
    </source>
</evidence>
<dbReference type="GO" id="GO:0032259">
    <property type="term" value="P:methylation"/>
    <property type="evidence" value="ECO:0007669"/>
    <property type="project" value="UniProtKB-KW"/>
</dbReference>
<keyword evidence="10 14" id="KW-0539">Nucleus</keyword>
<comment type="catalytic activity">
    <reaction evidence="12">
        <text>N(6)-methyl-L-lysyl(4)-[histone H3] + S-adenosyl-L-methionine = N(6),N(6)-dimethyl-L-lysyl(4)-[histone H3] + S-adenosyl-L-homocysteine + H(+)</text>
        <dbReference type="Rhea" id="RHEA:60268"/>
        <dbReference type="Rhea" id="RHEA-COMP:15540"/>
        <dbReference type="Rhea" id="RHEA-COMP:15543"/>
        <dbReference type="ChEBI" id="CHEBI:15378"/>
        <dbReference type="ChEBI" id="CHEBI:57856"/>
        <dbReference type="ChEBI" id="CHEBI:59789"/>
        <dbReference type="ChEBI" id="CHEBI:61929"/>
        <dbReference type="ChEBI" id="CHEBI:61976"/>
    </reaction>
</comment>
<dbReference type="SMART" id="SM00508">
    <property type="entry name" value="PostSET"/>
    <property type="match status" value="1"/>
</dbReference>
<dbReference type="PROSITE" id="PS50868">
    <property type="entry name" value="POST_SET"/>
    <property type="match status" value="1"/>
</dbReference>
<dbReference type="InterPro" id="IPR046341">
    <property type="entry name" value="SET_dom_sf"/>
</dbReference>
<proteinExistence type="predicted"/>
<dbReference type="InterPro" id="IPR035979">
    <property type="entry name" value="RBD_domain_sf"/>
</dbReference>
<feature type="compositionally biased region" description="Polar residues" evidence="15">
    <location>
        <begin position="64"/>
        <end position="75"/>
    </location>
</feature>
<evidence type="ECO:0000256" key="7">
    <source>
        <dbReference type="ARBA" id="ARBA00022679"/>
    </source>
</evidence>
<dbReference type="EC" id="2.1.1.354" evidence="3 14"/>
<dbReference type="Pfam" id="PF11767">
    <property type="entry name" value="SET_assoc"/>
    <property type="match status" value="1"/>
</dbReference>
<dbReference type="Pfam" id="PF11764">
    <property type="entry name" value="N-SET"/>
    <property type="match status" value="1"/>
</dbReference>
<dbReference type="PANTHER" id="PTHR45814:SF2">
    <property type="entry name" value="HISTONE-LYSINE N-METHYLTRANSFERASE SETD1"/>
    <property type="match status" value="1"/>
</dbReference>
<dbReference type="InterPro" id="IPR017111">
    <property type="entry name" value="Set1_fungi"/>
</dbReference>
<dbReference type="Gene3D" id="2.170.270.10">
    <property type="entry name" value="SET domain"/>
    <property type="match status" value="1"/>
</dbReference>
<dbReference type="PIRSF" id="PIRSF037104">
    <property type="entry name" value="Histone_H3-K4_mtfrase_Set1_fun"/>
    <property type="match status" value="1"/>
</dbReference>
<dbReference type="Pfam" id="PF00856">
    <property type="entry name" value="SET"/>
    <property type="match status" value="1"/>
</dbReference>
<dbReference type="SMART" id="SM00317">
    <property type="entry name" value="SET"/>
    <property type="match status" value="1"/>
</dbReference>
<feature type="region of interest" description="Disordered" evidence="15">
    <location>
        <begin position="181"/>
        <end position="206"/>
    </location>
</feature>
<dbReference type="SUPFAM" id="SSF82199">
    <property type="entry name" value="SET domain"/>
    <property type="match status" value="1"/>
</dbReference>
<evidence type="ECO:0000256" key="8">
    <source>
        <dbReference type="ARBA" id="ARBA00022691"/>
    </source>
</evidence>
<evidence type="ECO:0000256" key="2">
    <source>
        <dbReference type="ARBA" id="ARBA00004286"/>
    </source>
</evidence>
<evidence type="ECO:0000256" key="5">
    <source>
        <dbReference type="ARBA" id="ARBA00022454"/>
    </source>
</evidence>
<dbReference type="GO" id="GO:0048188">
    <property type="term" value="C:Set1C/COMPASS complex"/>
    <property type="evidence" value="ECO:0007669"/>
    <property type="project" value="InterPro"/>
</dbReference>
<dbReference type="EMBL" id="CDQK01000005">
    <property type="protein sequence ID" value="CEP23679.1"/>
    <property type="molecule type" value="Genomic_DNA"/>
</dbReference>
<keyword evidence="5 14" id="KW-0158">Chromosome</keyword>
<dbReference type="GO" id="GO:0140999">
    <property type="term" value="F:histone H3K4 trimethyltransferase activity"/>
    <property type="evidence" value="ECO:0007669"/>
    <property type="project" value="UniProtKB-EC"/>
</dbReference>
<reference evidence="19" key="1">
    <citation type="journal article" date="2015" name="J. Biotechnol.">
        <title>The structure of the Cyberlindnera jadinii genome and its relation to Candida utilis analyzed by the occurrence of single nucleotide polymorphisms.</title>
        <authorList>
            <person name="Rupp O."/>
            <person name="Brinkrolf K."/>
            <person name="Buerth C."/>
            <person name="Kunigo M."/>
            <person name="Schneider J."/>
            <person name="Jaenicke S."/>
            <person name="Goesmann A."/>
            <person name="Puehler A."/>
            <person name="Jaeger K.-E."/>
            <person name="Ernst J.F."/>
        </authorList>
    </citation>
    <scope>NUCLEOTIDE SEQUENCE [LARGE SCALE GENOMIC DNA]</scope>
    <source>
        <strain evidence="19">ATCC 18201 / CBS 1600 / BCRC 20928 / JCM 3617 / NBRC 0987 / NRRL Y-1542</strain>
    </source>
</reference>
<evidence type="ECO:0000256" key="14">
    <source>
        <dbReference type="PIRNR" id="PIRNR037104"/>
    </source>
</evidence>
<feature type="compositionally biased region" description="Basic residues" evidence="15">
    <location>
        <begin position="193"/>
        <end position="206"/>
    </location>
</feature>
<keyword evidence="6 14" id="KW-0489">Methyltransferase</keyword>
<comment type="catalytic activity">
    <reaction evidence="11 14">
        <text>L-lysyl(4)-[histone H3] + 3 S-adenosyl-L-methionine = N(6),N(6),N(6)-trimethyl-L-lysyl(4)-[histone H3] + 3 S-adenosyl-L-homocysteine + 3 H(+)</text>
        <dbReference type="Rhea" id="RHEA:60260"/>
        <dbReference type="Rhea" id="RHEA-COMP:15537"/>
        <dbReference type="Rhea" id="RHEA-COMP:15547"/>
        <dbReference type="ChEBI" id="CHEBI:15378"/>
        <dbReference type="ChEBI" id="CHEBI:29969"/>
        <dbReference type="ChEBI" id="CHEBI:57856"/>
        <dbReference type="ChEBI" id="CHEBI:59789"/>
        <dbReference type="ChEBI" id="CHEBI:61961"/>
        <dbReference type="EC" id="2.1.1.354"/>
    </reaction>
</comment>
<dbReference type="PROSITE" id="PS51572">
    <property type="entry name" value="SAM_MT43_1"/>
    <property type="match status" value="1"/>
</dbReference>
<dbReference type="AlphaFoldDB" id="A0A0H5CGG2"/>
<dbReference type="PANTHER" id="PTHR45814">
    <property type="entry name" value="HISTONE-LYSINE N-METHYLTRANSFERASE SETD1"/>
    <property type="match status" value="1"/>
</dbReference>
<gene>
    <name evidence="18" type="primary">SET1</name>
    <name evidence="18" type="ORF">BN1211_4324</name>
</gene>
<feature type="domain" description="SET" evidence="16">
    <location>
        <begin position="880"/>
        <end position="997"/>
    </location>
</feature>
<feature type="compositionally biased region" description="Basic and acidic residues" evidence="15">
    <location>
        <begin position="34"/>
        <end position="60"/>
    </location>
</feature>
<dbReference type="InterPro" id="IPR044570">
    <property type="entry name" value="Set1-like"/>
</dbReference>
<organism evidence="18 19">
    <name type="scientific">Cyberlindnera jadinii (strain ATCC 18201 / CBS 1600 / BCRC 20928 / JCM 3617 / NBRC 0987 / NRRL Y-1542)</name>
    <name type="common">Torula yeast</name>
    <name type="synonym">Candida utilis</name>
    <dbReference type="NCBI Taxonomy" id="983966"/>
    <lineage>
        <taxon>Eukaryota</taxon>
        <taxon>Fungi</taxon>
        <taxon>Dikarya</taxon>
        <taxon>Ascomycota</taxon>
        <taxon>Saccharomycotina</taxon>
        <taxon>Saccharomycetes</taxon>
        <taxon>Phaffomycetales</taxon>
        <taxon>Phaffomycetaceae</taxon>
        <taxon>Cyberlindnera</taxon>
    </lineage>
</organism>
<comment type="subcellular location">
    <subcellularLocation>
        <location evidence="2">Chromosome</location>
    </subcellularLocation>
    <subcellularLocation>
        <location evidence="1 14">Nucleus</location>
    </subcellularLocation>
</comment>
<evidence type="ECO:0000313" key="19">
    <source>
        <dbReference type="Proteomes" id="UP000038830"/>
    </source>
</evidence>
<evidence type="ECO:0000256" key="1">
    <source>
        <dbReference type="ARBA" id="ARBA00004123"/>
    </source>
</evidence>
<feature type="compositionally biased region" description="Acidic residues" evidence="15">
    <location>
        <begin position="650"/>
        <end position="661"/>
    </location>
</feature>
<dbReference type="InterPro" id="IPR024636">
    <property type="entry name" value="SET_assoc"/>
</dbReference>
<feature type="compositionally biased region" description="Polar residues" evidence="15">
    <location>
        <begin position="668"/>
        <end position="679"/>
    </location>
</feature>
<dbReference type="PROSITE" id="PS50280">
    <property type="entry name" value="SET"/>
    <property type="match status" value="1"/>
</dbReference>
<dbReference type="GO" id="GO:0005694">
    <property type="term" value="C:chromosome"/>
    <property type="evidence" value="ECO:0007669"/>
    <property type="project" value="UniProtKB-SubCell"/>
</dbReference>
<evidence type="ECO:0000256" key="13">
    <source>
        <dbReference type="ARBA" id="ARBA00049129"/>
    </source>
</evidence>
<keyword evidence="7 14" id="KW-0808">Transferase</keyword>
<evidence type="ECO:0000256" key="12">
    <source>
        <dbReference type="ARBA" id="ARBA00047583"/>
    </source>
</evidence>
<evidence type="ECO:0000259" key="17">
    <source>
        <dbReference type="PROSITE" id="PS50868"/>
    </source>
</evidence>
<dbReference type="InterPro" id="IPR024657">
    <property type="entry name" value="COMPASS_Set1_N-SET"/>
</dbReference>
<keyword evidence="8 14" id="KW-0949">S-adenosyl-L-methionine</keyword>
<feature type="compositionally biased region" description="Polar residues" evidence="15">
    <location>
        <begin position="97"/>
        <end position="117"/>
    </location>
</feature>
<evidence type="ECO:0000256" key="6">
    <source>
        <dbReference type="ARBA" id="ARBA00022603"/>
    </source>
</evidence>
<dbReference type="InterPro" id="IPR012677">
    <property type="entry name" value="Nucleotide-bd_a/b_plait_sf"/>
</dbReference>
<evidence type="ECO:0000256" key="4">
    <source>
        <dbReference type="ARBA" id="ARBA00015839"/>
    </source>
</evidence>
<dbReference type="SMART" id="SM01291">
    <property type="entry name" value="N-SET"/>
    <property type="match status" value="1"/>
</dbReference>
<dbReference type="GO" id="GO:0003676">
    <property type="term" value="F:nucleic acid binding"/>
    <property type="evidence" value="ECO:0007669"/>
    <property type="project" value="InterPro"/>
</dbReference>
<sequence>MSRRPYFAPNRYRKSRGDSYIPSRGTHLPSPERLPVERNHHTDRSYDRDRYFSQRDRGDAKYASYSSKFNSREQMSMSRTTSSSSTSVKSTSSSATIHDSASLSTATSKNAVLQSPPLSKWESDTNFDITKWKDQKHLLHNGQLTDPNAICMADRPAIHAVYDPEVKKDESKGKTIVYKSYPKDSVPKTKDPRQRHHQSTPKRHKKIPYKSLPIPKFLYDKNSVGPEPPSEIVISGLGNLWNETYLRNQVSSFGRIEEYDNIMDLSTGMLLGIVRVKFGGSIDKASRCAQKATDGLNNMTFEGKKIQAVLQRDSQTLETVKKKEITKRLVKQKKLEMKTAPAPTAPKAQLDAIARRDAKRELIKKQVAEQKAPHVKQSQQDTKEAFVIPNEISKYVKGRPFLFIDRKSTYDKISKDDLKDYLNRYDWTRILEEPMGFFVVYNSPNEARRCLRAENGQRLRTIKLDINLLLPEDYTIEESKEEERPADPVEEATLNLTKEFEVALLKDIRTKIIAPAVLKCLNIDNYPNLKEKIEPVIPTLPLQSKTMLKEESEEAKSYVSEVADDVFSLQRVFPKLPSFKKKTDHPFKKLTKAKRTRKLDTLPLSYKLNFEDDEDTESGTSRPETPQLEEDGQPKRKKPKTKEPILYSSSEEEEEEEEGEGESAKDSVPTTPEATQASVKPNEPVEELKDIEMADVDTSATETDEDYSKVDPLHRPTVTDIPIPVYDEPLLDHLNLEAIKNVIKDDEDLNLLRSVLASVEETPIKGSVKYWAWKQRQIEISNTTLKLEQLPESLRNKTGAQRSEGYFKIQDEIKAEYLPHRKRVHDPLATIQHENEENESSKVQSSRVNRANNRRFAYEVSNFNTENEILKLNQLNKRKKPVSFARSAIHNWGLYALEPIAAKEMIIEYVGERIRQQVAEVRERAYLKSGIGSSYLFRVDTDTVIDATKKGGIARFINHCCVPSCTAKIIKVDGQKRIVIYALRDIGANEELTYDYKFERDENDNERVRCLCGAPGCKGYLN</sequence>
<evidence type="ECO:0000256" key="9">
    <source>
        <dbReference type="ARBA" id="ARBA00022853"/>
    </source>
</evidence>
<feature type="domain" description="Post-SET" evidence="17">
    <location>
        <begin position="1006"/>
        <end position="1022"/>
    </location>
</feature>
<feature type="region of interest" description="Disordered" evidence="15">
    <location>
        <begin position="1"/>
        <end position="120"/>
    </location>
</feature>
<evidence type="ECO:0000256" key="15">
    <source>
        <dbReference type="SAM" id="MobiDB-lite"/>
    </source>
</evidence>
<dbReference type="Proteomes" id="UP000038830">
    <property type="component" value="Unassembled WGS sequence"/>
</dbReference>
<dbReference type="Gene3D" id="3.30.70.330">
    <property type="match status" value="1"/>
</dbReference>
<comment type="subunit">
    <text evidence="14">Component of the COMPASS (Set1C) complex.</text>
</comment>
<comment type="catalytic activity">
    <reaction evidence="13">
        <text>N(6),N(6)-dimethyl-L-lysyl(4)-[histone H3] + S-adenosyl-L-methionine = N(6),N(6),N(6)-trimethyl-L-lysyl(4)-[histone H3] + S-adenosyl-L-homocysteine + H(+)</text>
        <dbReference type="Rhea" id="RHEA:60272"/>
        <dbReference type="Rhea" id="RHEA-COMP:15537"/>
        <dbReference type="Rhea" id="RHEA-COMP:15540"/>
        <dbReference type="ChEBI" id="CHEBI:15378"/>
        <dbReference type="ChEBI" id="CHEBI:57856"/>
        <dbReference type="ChEBI" id="CHEBI:59789"/>
        <dbReference type="ChEBI" id="CHEBI:61961"/>
        <dbReference type="ChEBI" id="CHEBI:61976"/>
    </reaction>
</comment>
<comment type="function">
    <text evidence="14">Catalytic component of the COMPASS (Set1C) complex that specifically mono-, di- and trimethylates histone H3 to form H3K4me1/2/3. COMPASS recognizes ubiquitinated H2B on one face of the nucleosome which stimulates the methylation of H3 on the opposing face.</text>
</comment>
<feature type="compositionally biased region" description="Low complexity" evidence="15">
    <location>
        <begin position="76"/>
        <end position="96"/>
    </location>
</feature>
<feature type="compositionally biased region" description="Basic and acidic residues" evidence="15">
    <location>
        <begin position="181"/>
        <end position="192"/>
    </location>
</feature>
<dbReference type="InterPro" id="IPR001214">
    <property type="entry name" value="SET_dom"/>
</dbReference>
<protein>
    <recommendedName>
        <fullName evidence="4 14">Histone-lysine N-methyltransferase, H3 lysine-4 specific</fullName>
        <ecNumber evidence="3 14">2.1.1.354</ecNumber>
    </recommendedName>
</protein>
<dbReference type="InterPro" id="IPR003616">
    <property type="entry name" value="Post-SET_dom"/>
</dbReference>
<evidence type="ECO:0000256" key="3">
    <source>
        <dbReference type="ARBA" id="ARBA00012182"/>
    </source>
</evidence>
<evidence type="ECO:0000256" key="10">
    <source>
        <dbReference type="ARBA" id="ARBA00023242"/>
    </source>
</evidence>
<evidence type="ECO:0000313" key="18">
    <source>
        <dbReference type="EMBL" id="CEP23679.1"/>
    </source>
</evidence>
<evidence type="ECO:0000256" key="11">
    <source>
        <dbReference type="ARBA" id="ARBA00047571"/>
    </source>
</evidence>
<feature type="region of interest" description="Disordered" evidence="15">
    <location>
        <begin position="610"/>
        <end position="713"/>
    </location>
</feature>
<dbReference type="SUPFAM" id="SSF54928">
    <property type="entry name" value="RNA-binding domain, RBD"/>
    <property type="match status" value="1"/>
</dbReference>
<keyword evidence="9 14" id="KW-0156">Chromatin regulator</keyword>